<dbReference type="AlphaFoldDB" id="A0AAD9KHN7"/>
<keyword evidence="2" id="KW-0812">Transmembrane</keyword>
<protein>
    <submittedName>
        <fullName evidence="3">Uncharacterized protein</fullName>
    </submittedName>
</protein>
<keyword evidence="2" id="KW-1133">Transmembrane helix</keyword>
<keyword evidence="2" id="KW-0472">Membrane</keyword>
<feature type="compositionally biased region" description="Polar residues" evidence="1">
    <location>
        <begin position="48"/>
        <end position="90"/>
    </location>
</feature>
<accession>A0AAD9KHN7</accession>
<evidence type="ECO:0000313" key="3">
    <source>
        <dbReference type="EMBL" id="KAK2171305.1"/>
    </source>
</evidence>
<keyword evidence="4" id="KW-1185">Reference proteome</keyword>
<name>A0AAD9KHN7_RIDPI</name>
<proteinExistence type="predicted"/>
<dbReference type="EMBL" id="JAODUO010001079">
    <property type="protein sequence ID" value="KAK2171305.1"/>
    <property type="molecule type" value="Genomic_DNA"/>
</dbReference>
<gene>
    <name evidence="3" type="ORF">NP493_1080g00044</name>
</gene>
<organism evidence="3 4">
    <name type="scientific">Ridgeia piscesae</name>
    <name type="common">Tubeworm</name>
    <dbReference type="NCBI Taxonomy" id="27915"/>
    <lineage>
        <taxon>Eukaryota</taxon>
        <taxon>Metazoa</taxon>
        <taxon>Spiralia</taxon>
        <taxon>Lophotrochozoa</taxon>
        <taxon>Annelida</taxon>
        <taxon>Polychaeta</taxon>
        <taxon>Sedentaria</taxon>
        <taxon>Canalipalpata</taxon>
        <taxon>Sabellida</taxon>
        <taxon>Siboglinidae</taxon>
        <taxon>Ridgeia</taxon>
    </lineage>
</organism>
<reference evidence="3" key="1">
    <citation type="journal article" date="2023" name="Mol. Biol. Evol.">
        <title>Third-Generation Sequencing Reveals the Adaptive Role of the Epigenome in Three Deep-Sea Polychaetes.</title>
        <authorList>
            <person name="Perez M."/>
            <person name="Aroh O."/>
            <person name="Sun Y."/>
            <person name="Lan Y."/>
            <person name="Juniper S.K."/>
            <person name="Young C.R."/>
            <person name="Angers B."/>
            <person name="Qian P.Y."/>
        </authorList>
    </citation>
    <scope>NUCLEOTIDE SEQUENCE</scope>
    <source>
        <strain evidence="3">R07B-5</strain>
    </source>
</reference>
<feature type="transmembrane region" description="Helical" evidence="2">
    <location>
        <begin position="288"/>
        <end position="312"/>
    </location>
</feature>
<feature type="region of interest" description="Disordered" evidence="1">
    <location>
        <begin position="48"/>
        <end position="91"/>
    </location>
</feature>
<evidence type="ECO:0000256" key="2">
    <source>
        <dbReference type="SAM" id="Phobius"/>
    </source>
</evidence>
<evidence type="ECO:0000256" key="1">
    <source>
        <dbReference type="SAM" id="MobiDB-lite"/>
    </source>
</evidence>
<sequence length="454" mass="48629">MATTLGVTIPSTSLSTVSNAINATDAINATEAITATDATTLSMSTLKETTDTTEVSSASLFNSDTSTSQGDVTSPSSTESTLQNDSSTTAKAPAALMQTSERQLPDTGELIKWVNSTPRCIMMMAGVVMVVVMMMSSMAYKVTYNVSELSGKDALGADGLLTKQLQNIAKNVSSASRTFNGSWIVDEQATKEAMAEVIAAAKASLKSVCDVVGPVCQNVNFTCSQEKGEVMCVHRCDLFLQKNRCNKAGFLATGTCMLNADSEPYCNCGHYLLLDNFFTGDKCLNVSVIVGTTAGGCALLLLTCIIAICCLVSKMKKCRAKRSKAGNVEHNCFDPPPADYLDGARPNGRIAFPPLRDETRISSDKRCRSILNDEPGQTNPSYQMGDDSIPAEIDPTKSEAYNTFFPNLEVVDTTLKVCLPSVFHCFCSLLEPIFSTYMVFGSRILRAAANVVIL</sequence>
<dbReference type="Proteomes" id="UP001209878">
    <property type="component" value="Unassembled WGS sequence"/>
</dbReference>
<comment type="caution">
    <text evidence="3">The sequence shown here is derived from an EMBL/GenBank/DDBJ whole genome shotgun (WGS) entry which is preliminary data.</text>
</comment>
<evidence type="ECO:0000313" key="4">
    <source>
        <dbReference type="Proteomes" id="UP001209878"/>
    </source>
</evidence>